<dbReference type="EMBL" id="PFPI01000015">
    <property type="protein sequence ID" value="PIZ93745.1"/>
    <property type="molecule type" value="Genomic_DNA"/>
</dbReference>
<evidence type="ECO:0000313" key="13">
    <source>
        <dbReference type="EMBL" id="PIZ93745.1"/>
    </source>
</evidence>
<keyword evidence="9" id="KW-0067">ATP-binding</keyword>
<name>A0A2M7V5B2_9BACT</name>
<dbReference type="GO" id="GO:0000049">
    <property type="term" value="F:tRNA binding"/>
    <property type="evidence" value="ECO:0007669"/>
    <property type="project" value="TreeGrafter"/>
</dbReference>
<dbReference type="GO" id="GO:0006450">
    <property type="term" value="P:regulation of translational fidelity"/>
    <property type="evidence" value="ECO:0007669"/>
    <property type="project" value="TreeGrafter"/>
</dbReference>
<sequence length="216" mass="23906">MDKITKHVTRNNCYMNVIDKKQLDISSLAQALFAGQTIVYPTETCYGLGCDATNQLAVDTIFDIKKRQRNKPVLVVAHDLSVMLEHVFDSETLFEIEEKYWPGPLTVVTKVRLDSTLAKGVIAEDGTVAFRITEHPIAAALCQAINGPLVSTSANISTHESPYDIKNVLAMFDHELVQPDIVIDGGKLSHESPSTIVRIHEDGTLEVLREGEIILH</sequence>
<dbReference type="PROSITE" id="PS51163">
    <property type="entry name" value="YRDC"/>
    <property type="match status" value="1"/>
</dbReference>
<gene>
    <name evidence="13" type="ORF">COX83_01260</name>
</gene>
<evidence type="ECO:0000256" key="2">
    <source>
        <dbReference type="ARBA" id="ARBA00007663"/>
    </source>
</evidence>
<comment type="catalytic activity">
    <reaction evidence="11">
        <text>L-threonine + hydrogencarbonate + ATP = L-threonylcarbamoyladenylate + diphosphate + H2O</text>
        <dbReference type="Rhea" id="RHEA:36407"/>
        <dbReference type="ChEBI" id="CHEBI:15377"/>
        <dbReference type="ChEBI" id="CHEBI:17544"/>
        <dbReference type="ChEBI" id="CHEBI:30616"/>
        <dbReference type="ChEBI" id="CHEBI:33019"/>
        <dbReference type="ChEBI" id="CHEBI:57926"/>
        <dbReference type="ChEBI" id="CHEBI:73682"/>
        <dbReference type="EC" id="2.7.7.87"/>
    </reaction>
</comment>
<evidence type="ECO:0000256" key="8">
    <source>
        <dbReference type="ARBA" id="ARBA00022741"/>
    </source>
</evidence>
<evidence type="ECO:0000256" key="7">
    <source>
        <dbReference type="ARBA" id="ARBA00022695"/>
    </source>
</evidence>
<evidence type="ECO:0000259" key="12">
    <source>
        <dbReference type="PROSITE" id="PS51163"/>
    </source>
</evidence>
<evidence type="ECO:0000256" key="4">
    <source>
        <dbReference type="ARBA" id="ARBA00022490"/>
    </source>
</evidence>
<dbReference type="AlphaFoldDB" id="A0A2M7V5B2"/>
<dbReference type="GO" id="GO:0061710">
    <property type="term" value="F:L-threonylcarbamoyladenylate synthase"/>
    <property type="evidence" value="ECO:0007669"/>
    <property type="project" value="UniProtKB-EC"/>
</dbReference>
<keyword evidence="7" id="KW-0548">Nucleotidyltransferase</keyword>
<dbReference type="Pfam" id="PF01300">
    <property type="entry name" value="Sua5_yciO_yrdC"/>
    <property type="match status" value="1"/>
</dbReference>
<dbReference type="InterPro" id="IPR017945">
    <property type="entry name" value="DHBP_synth_RibB-like_a/b_dom"/>
</dbReference>
<evidence type="ECO:0000256" key="3">
    <source>
        <dbReference type="ARBA" id="ARBA00012584"/>
    </source>
</evidence>
<evidence type="ECO:0000256" key="5">
    <source>
        <dbReference type="ARBA" id="ARBA00022679"/>
    </source>
</evidence>
<dbReference type="GO" id="GO:0008033">
    <property type="term" value="P:tRNA processing"/>
    <property type="evidence" value="ECO:0007669"/>
    <property type="project" value="UniProtKB-KW"/>
</dbReference>
<organism evidence="13 14">
    <name type="scientific">Candidatus Magasanikbacteria bacterium CG_4_10_14_0_2_um_filter_41_31</name>
    <dbReference type="NCBI Taxonomy" id="1974639"/>
    <lineage>
        <taxon>Bacteria</taxon>
        <taxon>Candidatus Magasanikiibacteriota</taxon>
    </lineage>
</organism>
<evidence type="ECO:0000256" key="10">
    <source>
        <dbReference type="ARBA" id="ARBA00029774"/>
    </source>
</evidence>
<dbReference type="Proteomes" id="UP000230078">
    <property type="component" value="Unassembled WGS sequence"/>
</dbReference>
<keyword evidence="5" id="KW-0808">Transferase</keyword>
<dbReference type="NCBIfam" id="TIGR00057">
    <property type="entry name" value="L-threonylcarbamoyladenylate synthase"/>
    <property type="match status" value="1"/>
</dbReference>
<accession>A0A2M7V5B2</accession>
<evidence type="ECO:0000256" key="6">
    <source>
        <dbReference type="ARBA" id="ARBA00022694"/>
    </source>
</evidence>
<reference evidence="14" key="1">
    <citation type="submission" date="2017-09" db="EMBL/GenBank/DDBJ databases">
        <title>Depth-based differentiation of microbial function through sediment-hosted aquifers and enrichment of novel symbionts in the deep terrestrial subsurface.</title>
        <authorList>
            <person name="Probst A.J."/>
            <person name="Ladd B."/>
            <person name="Jarett J.K."/>
            <person name="Geller-Mcgrath D.E."/>
            <person name="Sieber C.M.K."/>
            <person name="Emerson J.B."/>
            <person name="Anantharaman K."/>
            <person name="Thomas B.C."/>
            <person name="Malmstrom R."/>
            <person name="Stieglmeier M."/>
            <person name="Klingl A."/>
            <person name="Woyke T."/>
            <person name="Ryan C.M."/>
            <person name="Banfield J.F."/>
        </authorList>
    </citation>
    <scope>NUCLEOTIDE SEQUENCE [LARGE SCALE GENOMIC DNA]</scope>
</reference>
<dbReference type="GO" id="GO:0005737">
    <property type="term" value="C:cytoplasm"/>
    <property type="evidence" value="ECO:0007669"/>
    <property type="project" value="UniProtKB-SubCell"/>
</dbReference>
<keyword evidence="4" id="KW-0963">Cytoplasm</keyword>
<dbReference type="InterPro" id="IPR050156">
    <property type="entry name" value="TC-AMP_synthase_SUA5"/>
</dbReference>
<feature type="domain" description="YrdC-like" evidence="12">
    <location>
        <begin position="22"/>
        <end position="213"/>
    </location>
</feature>
<proteinExistence type="inferred from homology"/>
<comment type="similarity">
    <text evidence="2">Belongs to the SUA5 family.</text>
</comment>
<dbReference type="SUPFAM" id="SSF55821">
    <property type="entry name" value="YrdC/RibB"/>
    <property type="match status" value="1"/>
</dbReference>
<dbReference type="PANTHER" id="PTHR17490:SF16">
    <property type="entry name" value="THREONYLCARBAMOYL-AMP SYNTHASE"/>
    <property type="match status" value="1"/>
</dbReference>
<comment type="caution">
    <text evidence="13">The sequence shown here is derived from an EMBL/GenBank/DDBJ whole genome shotgun (WGS) entry which is preliminary data.</text>
</comment>
<keyword evidence="8" id="KW-0547">Nucleotide-binding</keyword>
<evidence type="ECO:0000256" key="11">
    <source>
        <dbReference type="ARBA" id="ARBA00048366"/>
    </source>
</evidence>
<evidence type="ECO:0000256" key="1">
    <source>
        <dbReference type="ARBA" id="ARBA00004496"/>
    </source>
</evidence>
<protein>
    <recommendedName>
        <fullName evidence="10">L-threonylcarbamoyladenylate synthase</fullName>
        <ecNumber evidence="3">2.7.7.87</ecNumber>
    </recommendedName>
    <alternativeName>
        <fullName evidence="10">L-threonylcarbamoyladenylate synthase</fullName>
    </alternativeName>
</protein>
<dbReference type="GO" id="GO:0005524">
    <property type="term" value="F:ATP binding"/>
    <property type="evidence" value="ECO:0007669"/>
    <property type="project" value="UniProtKB-KW"/>
</dbReference>
<evidence type="ECO:0000256" key="9">
    <source>
        <dbReference type="ARBA" id="ARBA00022840"/>
    </source>
</evidence>
<comment type="subcellular location">
    <subcellularLocation>
        <location evidence="1">Cytoplasm</location>
    </subcellularLocation>
</comment>
<dbReference type="InterPro" id="IPR006070">
    <property type="entry name" value="Sua5-like_dom"/>
</dbReference>
<dbReference type="Gene3D" id="3.90.870.10">
    <property type="entry name" value="DHBP synthase"/>
    <property type="match status" value="1"/>
</dbReference>
<dbReference type="GO" id="GO:0003725">
    <property type="term" value="F:double-stranded RNA binding"/>
    <property type="evidence" value="ECO:0007669"/>
    <property type="project" value="InterPro"/>
</dbReference>
<dbReference type="PANTHER" id="PTHR17490">
    <property type="entry name" value="SUA5"/>
    <property type="match status" value="1"/>
</dbReference>
<evidence type="ECO:0000313" key="14">
    <source>
        <dbReference type="Proteomes" id="UP000230078"/>
    </source>
</evidence>
<keyword evidence="6" id="KW-0819">tRNA processing</keyword>
<dbReference type="EC" id="2.7.7.87" evidence="3"/>